<evidence type="ECO:0000313" key="1">
    <source>
        <dbReference type="EMBL" id="MBS4538199.1"/>
    </source>
</evidence>
<dbReference type="AlphaFoldDB" id="A0A942US21"/>
<name>A0A942US21_9FIRM</name>
<reference evidence="1" key="1">
    <citation type="submission" date="2019-12" db="EMBL/GenBank/DDBJ databases">
        <title>Clostridiaceae gen. nov. sp. nov., isolated from sediment in Xinjiang, China.</title>
        <authorList>
            <person name="Zhang R."/>
        </authorList>
    </citation>
    <scope>NUCLEOTIDE SEQUENCE</scope>
    <source>
        <strain evidence="1">D2Q-11</strain>
    </source>
</reference>
<keyword evidence="2" id="KW-1185">Reference proteome</keyword>
<comment type="caution">
    <text evidence="1">The sequence shown here is derived from an EMBL/GenBank/DDBJ whole genome shotgun (WGS) entry which is preliminary data.</text>
</comment>
<dbReference type="SUPFAM" id="SSF101386">
    <property type="entry name" value="all-alpha NTP pyrophosphatases"/>
    <property type="match status" value="1"/>
</dbReference>
<organism evidence="1 2">
    <name type="scientific">Anaeromonas frigoriresistens</name>
    <dbReference type="NCBI Taxonomy" id="2683708"/>
    <lineage>
        <taxon>Bacteria</taxon>
        <taxon>Bacillati</taxon>
        <taxon>Bacillota</taxon>
        <taxon>Tissierellia</taxon>
        <taxon>Tissierellales</taxon>
        <taxon>Thermohalobacteraceae</taxon>
        <taxon>Anaeromonas</taxon>
    </lineage>
</organism>
<sequence>MNINKLSLEAHLNAKNKGFHDMELRILRKMKEIFDEEEIAAVKDAFRSQRIALIASEVLESLQELRKDNYDNHLTELGDTVIRIGDYFGREDINLESVIEEKMEFNKTRDKLHGKRF</sequence>
<dbReference type="Proteomes" id="UP000724672">
    <property type="component" value="Unassembled WGS sequence"/>
</dbReference>
<gene>
    <name evidence="1" type="ORF">GOQ27_06975</name>
</gene>
<proteinExistence type="predicted"/>
<dbReference type="Gene3D" id="1.10.287.1080">
    <property type="entry name" value="MazG-like"/>
    <property type="match status" value="1"/>
</dbReference>
<dbReference type="RefSeq" id="WP_203366127.1">
    <property type="nucleotide sequence ID" value="NZ_WSFT01000029.1"/>
</dbReference>
<protein>
    <submittedName>
        <fullName evidence="1">Nucleotide pyrophosphohydrolase</fullName>
    </submittedName>
</protein>
<dbReference type="EMBL" id="WSFT01000029">
    <property type="protein sequence ID" value="MBS4538199.1"/>
    <property type="molecule type" value="Genomic_DNA"/>
</dbReference>
<evidence type="ECO:0000313" key="2">
    <source>
        <dbReference type="Proteomes" id="UP000724672"/>
    </source>
</evidence>
<accession>A0A942US21</accession>